<name>A0ABW6HJE4_9FLAO</name>
<dbReference type="Proteomes" id="UP001600039">
    <property type="component" value="Unassembled WGS sequence"/>
</dbReference>
<dbReference type="Pfam" id="PF08401">
    <property type="entry name" value="ArdcN"/>
    <property type="match status" value="1"/>
</dbReference>
<dbReference type="EMBL" id="JBHZQA010000002">
    <property type="protein sequence ID" value="MFE3847141.1"/>
    <property type="molecule type" value="Genomic_DNA"/>
</dbReference>
<evidence type="ECO:0000259" key="1">
    <source>
        <dbReference type="Pfam" id="PF08401"/>
    </source>
</evidence>
<dbReference type="Gene3D" id="3.40.50.300">
    <property type="entry name" value="P-loop containing nucleotide triphosphate hydrolases"/>
    <property type="match status" value="1"/>
</dbReference>
<gene>
    <name evidence="3" type="ORF">ACFX5D_04060</name>
</gene>
<reference evidence="3 4" key="1">
    <citation type="submission" date="2024-06" db="EMBL/GenBank/DDBJ databases">
        <title>Flavobacterium spp. isolated from glacier.</title>
        <authorList>
            <person name="Han D."/>
        </authorList>
    </citation>
    <scope>NUCLEOTIDE SEQUENCE [LARGE SCALE GENOMIC DNA]</scope>
    <source>
        <strain evidence="3 4">LB3P45</strain>
    </source>
</reference>
<keyword evidence="4" id="KW-1185">Reference proteome</keyword>
<feature type="domain" description="Polyvalent protein metallopeptidase" evidence="2">
    <location>
        <begin position="273"/>
        <end position="392"/>
    </location>
</feature>
<dbReference type="InterPro" id="IPR027417">
    <property type="entry name" value="P-loop_NTPase"/>
</dbReference>
<dbReference type="InterPro" id="IPR013610">
    <property type="entry name" value="ArdC_N"/>
</dbReference>
<accession>A0ABW6HJE4</accession>
<organism evidence="3 4">
    <name type="scientific">Flavobacterium fructosi</name>
    <dbReference type="NCBI Taxonomy" id="3230416"/>
    <lineage>
        <taxon>Bacteria</taxon>
        <taxon>Pseudomonadati</taxon>
        <taxon>Bacteroidota</taxon>
        <taxon>Flavobacteriia</taxon>
        <taxon>Flavobacteriales</taxon>
        <taxon>Flavobacteriaceae</taxon>
        <taxon>Flavobacterium</taxon>
    </lineage>
</organism>
<dbReference type="InterPro" id="IPR041459">
    <property type="entry name" value="MPTase-PolyVal"/>
</dbReference>
<evidence type="ECO:0000259" key="2">
    <source>
        <dbReference type="Pfam" id="PF18818"/>
    </source>
</evidence>
<evidence type="ECO:0000313" key="4">
    <source>
        <dbReference type="Proteomes" id="UP001600039"/>
    </source>
</evidence>
<sequence length="728" mass="82662">MNLAQQFNSLNGMIVSRKTLELLLEKAEKEKHTVISKRVLKVLEAFQDDTFLIEINNLVEPFGLNGSDDVHGLLGGLDFVPTSEDVGLGKPVSPSEIYDMVTQRMIDLIKEANKGDYKRAWKEEGYLIPYNFVSKKAYRGVNVIMLTPIFGLLDNPYFLTFNQIQEKGGKLRKGAKGHKVIYYSTFSKEYSDAEIEKLNTVIVDNKLEKGDEKTMYFLKYYNVFNGSDIEGINFDLDNFPFAGKVSDDKILSGNNKKIEMAEAIIKNYPQPQPEIFFKGSRAFYSPGEDTISMPDISKFDSSIDFYRTQLHELSHSTGHKSRLKRPFENEFGTPEYAFEELIAEFGSVFLSAQAGIMFFTNKNHAGYLKGWNESLLTVLENDNRFLMKASSQAQKLADFVLQPDANGNFKFMKDVNTESKAKKAVIKTIAKPVPTKSTSGLKTLRLRKPKEKVLSIPEPEKVDKNGQYALLGAVKKGLNAPRVEKVTVAKNVNKNSLAYKMANKPTNVDFFKIENKDIADFLGKIEHKKKESIVISLTGGQGSMKTRMCFQFINALAQNYKVGHASIEEHPESSLYYDKAEQYLNAKALQNIESPEIKNVSDLEILIRKSEVVIIDSFSKMQEMQKGFEVDKDLRKKYNGKLFIVIFQQTTDGKMRGGSKSQFDADIVLFTEKLADYRDNYIYADKNRYQNKPLDGLKFNIFSKKLVQDKTEEVAEPTTNKKLSFKVN</sequence>
<evidence type="ECO:0000313" key="3">
    <source>
        <dbReference type="EMBL" id="MFE3847141.1"/>
    </source>
</evidence>
<dbReference type="Pfam" id="PF18818">
    <property type="entry name" value="MPTase-PolyVal"/>
    <property type="match status" value="1"/>
</dbReference>
<proteinExistence type="predicted"/>
<dbReference type="RefSeq" id="WP_379856974.1">
    <property type="nucleotide sequence ID" value="NZ_JBHZQA010000002.1"/>
</dbReference>
<protein>
    <submittedName>
        <fullName evidence="3">Zincin-like metallopeptidase domain-containing protein</fullName>
    </submittedName>
</protein>
<feature type="domain" description="N-terminal" evidence="1">
    <location>
        <begin position="96"/>
        <end position="224"/>
    </location>
</feature>
<dbReference type="SUPFAM" id="SSF52540">
    <property type="entry name" value="P-loop containing nucleoside triphosphate hydrolases"/>
    <property type="match status" value="1"/>
</dbReference>
<comment type="caution">
    <text evidence="3">The sequence shown here is derived from an EMBL/GenBank/DDBJ whole genome shotgun (WGS) entry which is preliminary data.</text>
</comment>